<evidence type="ECO:0000256" key="1">
    <source>
        <dbReference type="ARBA" id="ARBA00001917"/>
    </source>
</evidence>
<dbReference type="GO" id="GO:0003959">
    <property type="term" value="F:NADPH dehydrogenase activity"/>
    <property type="evidence" value="ECO:0007669"/>
    <property type="project" value="InterPro"/>
</dbReference>
<dbReference type="GO" id="GO:0010181">
    <property type="term" value="F:FMN binding"/>
    <property type="evidence" value="ECO:0007669"/>
    <property type="project" value="InterPro"/>
</dbReference>
<dbReference type="InParanoid" id="Q8EUM2"/>
<comment type="cofactor">
    <cofactor evidence="1">
        <name>FMN</name>
        <dbReference type="ChEBI" id="CHEBI:58210"/>
    </cofactor>
</comment>
<dbReference type="InterPro" id="IPR044152">
    <property type="entry name" value="YqjM-like"/>
</dbReference>
<dbReference type="eggNOG" id="COG1902">
    <property type="taxonomic scope" value="Bacteria"/>
</dbReference>
<dbReference type="EMBL" id="BA000026">
    <property type="protein sequence ID" value="BAC44690.1"/>
    <property type="molecule type" value="Genomic_DNA"/>
</dbReference>
<evidence type="ECO:0000256" key="2">
    <source>
        <dbReference type="ARBA" id="ARBA00022630"/>
    </source>
</evidence>
<dbReference type="PANTHER" id="PTHR43303">
    <property type="entry name" value="NADPH DEHYDROGENASE C23G7.10C-RELATED"/>
    <property type="match status" value="1"/>
</dbReference>
<evidence type="ECO:0000256" key="4">
    <source>
        <dbReference type="ARBA" id="ARBA00022857"/>
    </source>
</evidence>
<evidence type="ECO:0000256" key="3">
    <source>
        <dbReference type="ARBA" id="ARBA00022643"/>
    </source>
</evidence>
<dbReference type="InterPro" id="IPR001155">
    <property type="entry name" value="OxRdtase_FMN_N"/>
</dbReference>
<proteinExistence type="predicted"/>
<protein>
    <submittedName>
        <fullName evidence="7">NADH-dependent flavin oxidoreductase</fullName>
    </submittedName>
</protein>
<dbReference type="CDD" id="cd02932">
    <property type="entry name" value="OYE_YqiM_FMN"/>
    <property type="match status" value="1"/>
</dbReference>
<dbReference type="AlphaFoldDB" id="Q8EUM2"/>
<dbReference type="FunCoup" id="Q8EUM2">
    <property type="interactions" value="87"/>
</dbReference>
<dbReference type="InterPro" id="IPR013785">
    <property type="entry name" value="Aldolase_TIM"/>
</dbReference>
<evidence type="ECO:0000313" key="7">
    <source>
        <dbReference type="EMBL" id="BAC44690.1"/>
    </source>
</evidence>
<keyword evidence="2" id="KW-0285">Flavoprotein</keyword>
<evidence type="ECO:0000259" key="6">
    <source>
        <dbReference type="Pfam" id="PF00724"/>
    </source>
</evidence>
<keyword evidence="3" id="KW-0288">FMN</keyword>
<dbReference type="Proteomes" id="UP000002522">
    <property type="component" value="Chromosome"/>
</dbReference>
<dbReference type="SUPFAM" id="SSF51395">
    <property type="entry name" value="FMN-linked oxidoreductases"/>
    <property type="match status" value="1"/>
</dbReference>
<dbReference type="PANTHER" id="PTHR43303:SF4">
    <property type="entry name" value="NADPH DEHYDROGENASE C23G7.10C-RELATED"/>
    <property type="match status" value="1"/>
</dbReference>
<evidence type="ECO:0000256" key="5">
    <source>
        <dbReference type="ARBA" id="ARBA00023002"/>
    </source>
</evidence>
<gene>
    <name evidence="7" type="ordered locus">MYPE8990</name>
</gene>
<organism evidence="7 8">
    <name type="scientific">Malacoplasma penetrans (strain HF-2)</name>
    <name type="common">Mycoplasma penetrans</name>
    <dbReference type="NCBI Taxonomy" id="272633"/>
    <lineage>
        <taxon>Bacteria</taxon>
        <taxon>Bacillati</taxon>
        <taxon>Mycoplasmatota</taxon>
        <taxon>Mycoplasmoidales</taxon>
        <taxon>Mycoplasmoidaceae</taxon>
        <taxon>Malacoplasma</taxon>
    </lineage>
</organism>
<keyword evidence="8" id="KW-1185">Reference proteome</keyword>
<dbReference type="GO" id="GO:0050661">
    <property type="term" value="F:NADP binding"/>
    <property type="evidence" value="ECO:0007669"/>
    <property type="project" value="InterPro"/>
</dbReference>
<keyword evidence="5" id="KW-0560">Oxidoreductase</keyword>
<reference evidence="7 8" key="1">
    <citation type="journal article" date="2002" name="Nucleic Acids Res.">
        <title>The complete genomic sequence of Mycoplasma penetrans, an intracellular bacterial pathogen in humans.</title>
        <authorList>
            <person name="Sasaki Y."/>
            <person name="Ishikawa J."/>
            <person name="Yamashita A."/>
            <person name="Oshima K."/>
            <person name="Kenri T."/>
            <person name="Furuya K."/>
            <person name="Yoshino C."/>
            <person name="Horino A."/>
            <person name="Shiba T."/>
            <person name="Sasaki T."/>
            <person name="Hattori M."/>
        </authorList>
    </citation>
    <scope>NUCLEOTIDE SEQUENCE [LARGE SCALE GENOMIC DNA]</scope>
    <source>
        <strain evidence="7 8">HF-2</strain>
    </source>
</reference>
<dbReference type="KEGG" id="mpe:MYPE8990"/>
<evidence type="ECO:0000313" key="8">
    <source>
        <dbReference type="Proteomes" id="UP000002522"/>
    </source>
</evidence>
<keyword evidence="4" id="KW-0521">NADP</keyword>
<name>Q8EUM2_MALP2</name>
<dbReference type="Gene3D" id="3.20.20.70">
    <property type="entry name" value="Aldolase class I"/>
    <property type="match status" value="1"/>
</dbReference>
<dbReference type="HOGENOM" id="CLU_012153_2_3_14"/>
<accession>Q8EUM2</accession>
<feature type="domain" description="NADH:flavin oxidoreductase/NADH oxidase N-terminal" evidence="6">
    <location>
        <begin position="5"/>
        <end position="330"/>
    </location>
</feature>
<sequence>MKKNLFDSFKIGNVEIKNRIVMPPMCMHTAKNGEVNDFHILHYGSRSIGGVGLIIVEATSVQQHYGNITDQDLGIWDDSFIFGLSKIATAIHKFGAKAAIQLGHAGRKCESKYVDKIYGPSPIKFESKYVNYLTPTEMTIKEIQEVKQHFIDAAIRAKKAGFDMVEIHAAHGYLLSSFLTPISNQRDDVYGQNKALLLEEILTGIKKANGSDYPIIVRISAYDWHPNGNKPQDFIEMLNPLIKQSLIDAIDVSTGGTTEDAKITAYDCYQIPFCLEIKQNVNVPCIGGGLIVDAKSANKIVENEAADAVYIGRQLLRNPYWPIQASEDLNIDIKFPKQYERAKLVK</sequence>
<dbReference type="RefSeq" id="WP_011077719.1">
    <property type="nucleotide sequence ID" value="NC_004432.1"/>
</dbReference>
<dbReference type="Pfam" id="PF00724">
    <property type="entry name" value="Oxidored_FMN"/>
    <property type="match status" value="1"/>
</dbReference>